<keyword evidence="1" id="KW-1185">Reference proteome</keyword>
<dbReference type="AlphaFoldDB" id="A0A914S9B3"/>
<evidence type="ECO:0000313" key="1">
    <source>
        <dbReference type="Proteomes" id="UP000887564"/>
    </source>
</evidence>
<proteinExistence type="predicted"/>
<evidence type="ECO:0000313" key="2">
    <source>
        <dbReference type="WBParaSite" id="PEQ_0001075601-mRNA-1"/>
    </source>
</evidence>
<dbReference type="Proteomes" id="UP000887564">
    <property type="component" value="Unplaced"/>
</dbReference>
<sequence>MHRTREKIRRVCELDKLVTHCAGRRREPMCSRTRAVRLKFFIRYR</sequence>
<reference evidence="2" key="1">
    <citation type="submission" date="2022-11" db="UniProtKB">
        <authorList>
            <consortium name="WormBaseParasite"/>
        </authorList>
    </citation>
    <scope>IDENTIFICATION</scope>
</reference>
<organism evidence="1 2">
    <name type="scientific">Parascaris equorum</name>
    <name type="common">Equine roundworm</name>
    <dbReference type="NCBI Taxonomy" id="6256"/>
    <lineage>
        <taxon>Eukaryota</taxon>
        <taxon>Metazoa</taxon>
        <taxon>Ecdysozoa</taxon>
        <taxon>Nematoda</taxon>
        <taxon>Chromadorea</taxon>
        <taxon>Rhabditida</taxon>
        <taxon>Spirurina</taxon>
        <taxon>Ascaridomorpha</taxon>
        <taxon>Ascaridoidea</taxon>
        <taxon>Ascarididae</taxon>
        <taxon>Parascaris</taxon>
    </lineage>
</organism>
<protein>
    <submittedName>
        <fullName evidence="2">Uncharacterized protein</fullName>
    </submittedName>
</protein>
<name>A0A914S9B3_PAREQ</name>
<accession>A0A914S9B3</accession>
<dbReference type="WBParaSite" id="PEQ_0001075601-mRNA-1">
    <property type="protein sequence ID" value="PEQ_0001075601-mRNA-1"/>
    <property type="gene ID" value="PEQ_0001075601"/>
</dbReference>